<evidence type="ECO:0000256" key="1">
    <source>
        <dbReference type="SAM" id="Phobius"/>
    </source>
</evidence>
<gene>
    <name evidence="2" type="ORF">CHYS00102_LOCUS18857</name>
</gene>
<feature type="transmembrane region" description="Helical" evidence="1">
    <location>
        <begin position="15"/>
        <end position="35"/>
    </location>
</feature>
<keyword evidence="1" id="KW-1133">Transmembrane helix</keyword>
<organism evidence="2">
    <name type="scientific">Corethron hystrix</name>
    <dbReference type="NCBI Taxonomy" id="216773"/>
    <lineage>
        <taxon>Eukaryota</taxon>
        <taxon>Sar</taxon>
        <taxon>Stramenopiles</taxon>
        <taxon>Ochrophyta</taxon>
        <taxon>Bacillariophyta</taxon>
        <taxon>Coscinodiscophyceae</taxon>
        <taxon>Corethrophycidae</taxon>
        <taxon>Corethrales</taxon>
        <taxon>Corethraceae</taxon>
        <taxon>Corethron</taxon>
    </lineage>
</organism>
<proteinExistence type="predicted"/>
<name>A0A7S1FW98_9STRA</name>
<reference evidence="2" key="1">
    <citation type="submission" date="2021-01" db="EMBL/GenBank/DDBJ databases">
        <authorList>
            <person name="Corre E."/>
            <person name="Pelletier E."/>
            <person name="Niang G."/>
            <person name="Scheremetjew M."/>
            <person name="Finn R."/>
            <person name="Kale V."/>
            <person name="Holt S."/>
            <person name="Cochrane G."/>
            <person name="Meng A."/>
            <person name="Brown T."/>
            <person name="Cohen L."/>
        </authorList>
    </citation>
    <scope>NUCLEOTIDE SEQUENCE</scope>
    <source>
        <strain evidence="2">308</strain>
    </source>
</reference>
<accession>A0A7S1FW98</accession>
<sequence>MFDQKGKKKSWRNRVNYPITLSALILLIVLAEIYFDVIRLRRYKHISDVGDCSSVKERQSPPPFSTNLTYGFLHMAKVGGTEINGELAMHFERVCGNKGYSYDAHQANVRFNNSLAGHVVYQANDIIYKGKGKHWNRGHVPLDIMREIGFENCDYVALEEHWEEWPTIFRGWYRPLELHVPCRESVDLLMSACNYRLVKKFDCSATTDDEIKKEVDRCFRDFLKRFSINLLNLPDIRVKCFSSPSRMGDYLEYVGSRLQRKSFESKYVHRNTNPRRKRDRECVWKDDSYREKIKKYLMRHESGYFKFCDSCIGSKDDLLP</sequence>
<dbReference type="EMBL" id="HBFR01026208">
    <property type="protein sequence ID" value="CAD8891651.1"/>
    <property type="molecule type" value="Transcribed_RNA"/>
</dbReference>
<keyword evidence="1" id="KW-0472">Membrane</keyword>
<keyword evidence="1" id="KW-0812">Transmembrane</keyword>
<protein>
    <submittedName>
        <fullName evidence="2">Uncharacterized protein</fullName>
    </submittedName>
</protein>
<evidence type="ECO:0000313" key="2">
    <source>
        <dbReference type="EMBL" id="CAD8891651.1"/>
    </source>
</evidence>
<dbReference type="AlphaFoldDB" id="A0A7S1FW98"/>